<evidence type="ECO:0000313" key="3">
    <source>
        <dbReference type="Proteomes" id="UP000269041"/>
    </source>
</evidence>
<evidence type="ECO:0000256" key="1">
    <source>
        <dbReference type="ARBA" id="ARBA00005254"/>
    </source>
</evidence>
<dbReference type="GO" id="GO:0008300">
    <property type="term" value="P:isoprenoid catabolic process"/>
    <property type="evidence" value="ECO:0007669"/>
    <property type="project" value="TreeGrafter"/>
</dbReference>
<dbReference type="GO" id="GO:0016853">
    <property type="term" value="F:isomerase activity"/>
    <property type="evidence" value="ECO:0007669"/>
    <property type="project" value="UniProtKB-KW"/>
</dbReference>
<sequence length="270" mass="30045">MNNTKDRTYLNCQIDSRGIATLTLNRVEKHNAFNIEVIEALIESIETLAQDPSVRCLILKGNGKHFSAGADLTWMKSMASKTEQENRQDASRLAHLMHCLDSFPRPTLSMVHGCAFGGALGLICCCDIVLADDSALFCLSEVKLGLVPATIAPYVNRTIGARQSRRYMLTAERFDAERAREMGLVHDIVSTDQMNDRREAVITHLLTNSPIAMEKTKHLIQECESKPLDDNLIEFTSELIAKVRVSEQGQEGLSAFFDKRSPSWVDEGSS</sequence>
<dbReference type="OrthoDB" id="9807606at2"/>
<comment type="caution">
    <text evidence="2">The sequence shown here is derived from an EMBL/GenBank/DDBJ whole genome shotgun (WGS) entry which is preliminary data.</text>
</comment>
<dbReference type="InterPro" id="IPR014748">
    <property type="entry name" value="Enoyl-CoA_hydra_C"/>
</dbReference>
<comment type="similarity">
    <text evidence="1">Belongs to the enoyl-CoA hydratase/isomerase family.</text>
</comment>
<dbReference type="PANTHER" id="PTHR42964">
    <property type="entry name" value="ENOYL-COA HYDRATASE"/>
    <property type="match status" value="1"/>
</dbReference>
<reference evidence="2 3" key="1">
    <citation type="submission" date="2018-12" db="EMBL/GenBank/DDBJ databases">
        <title>Genomic taxonomy of the Vibrionaceae family.</title>
        <authorList>
            <person name="Gomez-Gil B."/>
            <person name="Enciso-Ibarra K."/>
        </authorList>
    </citation>
    <scope>NUCLEOTIDE SEQUENCE [LARGE SCALE GENOMIC DNA]</scope>
    <source>
        <strain evidence="2 3">CAIM 594</strain>
    </source>
</reference>
<dbReference type="InterPro" id="IPR051683">
    <property type="entry name" value="Enoyl-CoA_Hydratase/Isomerase"/>
</dbReference>
<dbReference type="RefSeq" id="WP_125321244.1">
    <property type="nucleotide sequence ID" value="NZ_AP024890.1"/>
</dbReference>
<dbReference type="CDD" id="cd06558">
    <property type="entry name" value="crotonase-like"/>
    <property type="match status" value="1"/>
</dbReference>
<gene>
    <name evidence="2" type="ORF">EJA03_10315</name>
</gene>
<dbReference type="Proteomes" id="UP000269041">
    <property type="component" value="Unassembled WGS sequence"/>
</dbReference>
<dbReference type="EMBL" id="RSFA01000041">
    <property type="protein sequence ID" value="RSD31121.1"/>
    <property type="molecule type" value="Genomic_DNA"/>
</dbReference>
<dbReference type="InterPro" id="IPR001753">
    <property type="entry name" value="Enoyl-CoA_hydra/iso"/>
</dbReference>
<dbReference type="InterPro" id="IPR029045">
    <property type="entry name" value="ClpP/crotonase-like_dom_sf"/>
</dbReference>
<proteinExistence type="inferred from homology"/>
<dbReference type="AlphaFoldDB" id="A0A427U363"/>
<dbReference type="Gene3D" id="1.10.12.10">
    <property type="entry name" value="Lyase 2-enoyl-coa Hydratase, Chain A, domain 2"/>
    <property type="match status" value="1"/>
</dbReference>
<protein>
    <submittedName>
        <fullName evidence="2">Enoyl-CoA hydratase/isomerase family protein</fullName>
    </submittedName>
</protein>
<keyword evidence="3" id="KW-1185">Reference proteome</keyword>
<dbReference type="PANTHER" id="PTHR42964:SF1">
    <property type="entry name" value="POLYKETIDE BIOSYNTHESIS ENOYL-COA HYDRATASE PKSH-RELATED"/>
    <property type="match status" value="1"/>
</dbReference>
<name>A0A427U363_9VIBR</name>
<keyword evidence="2" id="KW-0413">Isomerase</keyword>
<accession>A0A427U363</accession>
<organism evidence="2 3">
    <name type="scientific">Vibrio pectenicida</name>
    <dbReference type="NCBI Taxonomy" id="62763"/>
    <lineage>
        <taxon>Bacteria</taxon>
        <taxon>Pseudomonadati</taxon>
        <taxon>Pseudomonadota</taxon>
        <taxon>Gammaproteobacteria</taxon>
        <taxon>Vibrionales</taxon>
        <taxon>Vibrionaceae</taxon>
        <taxon>Vibrio</taxon>
    </lineage>
</organism>
<dbReference type="Gene3D" id="3.90.226.10">
    <property type="entry name" value="2-enoyl-CoA Hydratase, Chain A, domain 1"/>
    <property type="match status" value="1"/>
</dbReference>
<dbReference type="SUPFAM" id="SSF52096">
    <property type="entry name" value="ClpP/crotonase"/>
    <property type="match status" value="1"/>
</dbReference>
<evidence type="ECO:0000313" key="2">
    <source>
        <dbReference type="EMBL" id="RSD31121.1"/>
    </source>
</evidence>
<dbReference type="Pfam" id="PF00378">
    <property type="entry name" value="ECH_1"/>
    <property type="match status" value="1"/>
</dbReference>